<dbReference type="PANTHER" id="PTHR46235:SF3">
    <property type="entry name" value="PHD FINGER-CONTAINING PROTEIN DDB_G0268158"/>
    <property type="match status" value="1"/>
</dbReference>
<name>A0ABC8T862_9AQUA</name>
<gene>
    <name evidence="4" type="ORF">ILEXP_LOCUS34641</name>
</gene>
<feature type="region of interest" description="Disordered" evidence="1">
    <location>
        <begin position="984"/>
        <end position="1009"/>
    </location>
</feature>
<dbReference type="Pfam" id="PF26055">
    <property type="entry name" value="Mtase_EDM2"/>
    <property type="match status" value="1"/>
</dbReference>
<reference evidence="4 5" key="1">
    <citation type="submission" date="2024-02" db="EMBL/GenBank/DDBJ databases">
        <authorList>
            <person name="Vignale AGUSTIN F."/>
            <person name="Sosa J E."/>
            <person name="Modenutti C."/>
        </authorList>
    </citation>
    <scope>NUCLEOTIDE SEQUENCE [LARGE SCALE GENOMIC DNA]</scope>
</reference>
<feature type="compositionally biased region" description="Basic and acidic residues" evidence="1">
    <location>
        <begin position="810"/>
        <end position="825"/>
    </location>
</feature>
<evidence type="ECO:0000256" key="1">
    <source>
        <dbReference type="SAM" id="MobiDB-lite"/>
    </source>
</evidence>
<feature type="domain" description="DM2" evidence="3">
    <location>
        <begin position="654"/>
        <end position="759"/>
    </location>
</feature>
<dbReference type="Gene3D" id="3.30.40.10">
    <property type="entry name" value="Zinc/RING finger domain, C3HC4 (zinc finger)"/>
    <property type="match status" value="1"/>
</dbReference>
<feature type="compositionally biased region" description="Basic and acidic residues" evidence="1">
    <location>
        <begin position="984"/>
        <end position="993"/>
    </location>
</feature>
<evidence type="ECO:0000259" key="2">
    <source>
        <dbReference type="Pfam" id="PF22908"/>
    </source>
</evidence>
<accession>A0ABC8T862</accession>
<dbReference type="Proteomes" id="UP001642360">
    <property type="component" value="Unassembled WGS sequence"/>
</dbReference>
<dbReference type="AlphaFoldDB" id="A0ABC8T862"/>
<evidence type="ECO:0000313" key="5">
    <source>
        <dbReference type="Proteomes" id="UP001642360"/>
    </source>
</evidence>
<sequence>MSVLSKENSWINLEKLRKSFEDAIRTILITLHCLHFVKKNPESSGKALWDHLSKIFSSYEAKPSQSDLVDHTDLISEAVQRDEALAKSKFLGTILEEKPRKRKSFDEAVGPVVKSGFTVDNDMIDEIEEDGSYDEEGLFDYVCTFCDNGGELLCCKGRCLRSFHATKEAGSDSMCQSLGFSDEQVEVFPCVSATCGHFYHPLCVAKLLHHENETEAEALQIKIASGELFTCPVHKCSVCKQGENKMDPELQLIAFEDIEEEGTTQRAWEGLIPNRILIYCLKHEIDDELVTPMRNHIKFPWNAQREKNQASELQSSREKVAPKRRSLVLEEDFRKRTVVKTQKGFEKLSSAIKQGDSLKESKGILYGSNSLWRHKVMDTSRKTLNKTSLVKVNKSNTAESRTSLGKRLYDLNSKDFEAGKSRKDGITDSVLEQTQTVNLLAKEASRSPPLDADAKRRWHIDFYYYNAASSITLEEVIEKHKVPTTHASSKTGIDKTINLGKVEGSIEALRAALHKLEEGCSIEDAKPACEPGLLYQIMRWKLIVNSSPVRWTFLRAILENSVVPSRKEQNSSNKLKVYLAPFLHGMRYTSFGRHFTKVDKLQEIMTKGDYNNDYDQREKESQRWCCSVPPFTVSPLHGEWWNLVFLIFLCLIWIVDFCCGSNDFSCIMKEKLDEMGKHCSYKNYDILQAKHDFNFEKRDWMSVHPKELPTGSQLIMGLNPPFGVNARLANKLINKALEFKPKLLVLTVPRETERLREKPSLEENGYETRVSDFPVEDHDLNSGTPGRVDDHRPSQLQGSGISLTGSQKEGSMRDNGGTKRHESLGHGKNLSTRNGKKMGRSEGNRGRESVEMSESNQNSRSSLSCHSPPSIAGDRSLNNESSTFLDMPSPIDAGRKNYGHFKRVSNSRSHSQFQTGHDLERRHSFRSEKPYSTLTQRGSHGVNPDPDYGVGNIEEQVEDYQRGSTDSCGYRPHFSKMEDKYERELDTRLHEPDSSSQKNSYLAGSAAGSAYSRMHTSTMQQNVPRLDELNHARVNNLGSEPSLLSRSGMHDSLRPWPISEVDSLTFAPGPYCPFSGHNSSGWLNE</sequence>
<feature type="compositionally biased region" description="Polar residues" evidence="1">
    <location>
        <begin position="794"/>
        <end position="809"/>
    </location>
</feature>
<feature type="compositionally biased region" description="Basic and acidic residues" evidence="1">
    <location>
        <begin position="917"/>
        <end position="929"/>
    </location>
</feature>
<feature type="domain" description="Histone-lysine N-methyltransferase NSD-like PHD zinc finger" evidence="2">
    <location>
        <begin position="174"/>
        <end position="234"/>
    </location>
</feature>
<dbReference type="CDD" id="cd15565">
    <property type="entry name" value="PHD2_NSD"/>
    <property type="match status" value="1"/>
</dbReference>
<dbReference type="PANTHER" id="PTHR46235">
    <property type="entry name" value="PHD FINGER-CONTAINING PROTEIN DDB_G0268158"/>
    <property type="match status" value="1"/>
</dbReference>
<feature type="compositionally biased region" description="Low complexity" evidence="1">
    <location>
        <begin position="853"/>
        <end position="870"/>
    </location>
</feature>
<dbReference type="InterPro" id="IPR013083">
    <property type="entry name" value="Znf_RING/FYVE/PHD"/>
</dbReference>
<proteinExistence type="predicted"/>
<feature type="compositionally biased region" description="Polar residues" evidence="1">
    <location>
        <begin position="906"/>
        <end position="915"/>
    </location>
</feature>
<feature type="compositionally biased region" description="Basic and acidic residues" evidence="1">
    <location>
        <begin position="839"/>
        <end position="850"/>
    </location>
</feature>
<dbReference type="InterPro" id="IPR055198">
    <property type="entry name" value="NSD_PHD"/>
</dbReference>
<feature type="region of interest" description="Disordered" evidence="1">
    <location>
        <begin position="756"/>
        <end position="948"/>
    </location>
</feature>
<dbReference type="Pfam" id="PF22908">
    <property type="entry name" value="PHD_NSD"/>
    <property type="match status" value="1"/>
</dbReference>
<evidence type="ECO:0000259" key="3">
    <source>
        <dbReference type="Pfam" id="PF26055"/>
    </source>
</evidence>
<organism evidence="4 5">
    <name type="scientific">Ilex paraguariensis</name>
    <name type="common">yerba mate</name>
    <dbReference type="NCBI Taxonomy" id="185542"/>
    <lineage>
        <taxon>Eukaryota</taxon>
        <taxon>Viridiplantae</taxon>
        <taxon>Streptophyta</taxon>
        <taxon>Embryophyta</taxon>
        <taxon>Tracheophyta</taxon>
        <taxon>Spermatophyta</taxon>
        <taxon>Magnoliopsida</taxon>
        <taxon>eudicotyledons</taxon>
        <taxon>Gunneridae</taxon>
        <taxon>Pentapetalae</taxon>
        <taxon>asterids</taxon>
        <taxon>campanulids</taxon>
        <taxon>Aquifoliales</taxon>
        <taxon>Aquifoliaceae</taxon>
        <taxon>Ilex</taxon>
    </lineage>
</organism>
<comment type="caution">
    <text evidence="4">The sequence shown here is derived from an EMBL/GenBank/DDBJ whole genome shotgun (WGS) entry which is preliminary data.</text>
</comment>
<protein>
    <submittedName>
        <fullName evidence="4">Uncharacterized protein</fullName>
    </submittedName>
</protein>
<keyword evidence="5" id="KW-1185">Reference proteome</keyword>
<dbReference type="InterPro" id="IPR058939">
    <property type="entry name" value="Mtase_EDM2"/>
</dbReference>
<feature type="compositionally biased region" description="Low complexity" evidence="1">
    <location>
        <begin position="1000"/>
        <end position="1009"/>
    </location>
</feature>
<dbReference type="EMBL" id="CAUOFW020004392">
    <property type="protein sequence ID" value="CAK9165474.1"/>
    <property type="molecule type" value="Genomic_DNA"/>
</dbReference>
<evidence type="ECO:0000313" key="4">
    <source>
        <dbReference type="EMBL" id="CAK9165474.1"/>
    </source>
</evidence>